<dbReference type="InterPro" id="IPR006141">
    <property type="entry name" value="Intein_N"/>
</dbReference>
<proteinExistence type="predicted"/>
<protein>
    <recommendedName>
        <fullName evidence="1">HNH/Endo VII superfamily nuclease toxins domain-containing protein</fullName>
    </recommendedName>
</protein>
<dbReference type="Pfam" id="PF15657">
    <property type="entry name" value="Tox-HNH-EHHH"/>
    <property type="match status" value="1"/>
</dbReference>
<dbReference type="InterPro" id="IPR028048">
    <property type="entry name" value="Tox-HNH-EHHH"/>
</dbReference>
<dbReference type="NCBIfam" id="TIGR01443">
    <property type="entry name" value="intein_Cterm"/>
    <property type="match status" value="1"/>
</dbReference>
<dbReference type="Pfam" id="PF07591">
    <property type="entry name" value="PT-HINT"/>
    <property type="match status" value="1"/>
</dbReference>
<dbReference type="SUPFAM" id="SSF51294">
    <property type="entry name" value="Hedgehog/intein (Hint) domain"/>
    <property type="match status" value="1"/>
</dbReference>
<comment type="caution">
    <text evidence="2">The sequence shown here is derived from an EMBL/GenBank/DDBJ whole genome shotgun (WGS) entry which is preliminary data.</text>
</comment>
<dbReference type="Proteomes" id="UP001238450">
    <property type="component" value="Unassembled WGS sequence"/>
</dbReference>
<evidence type="ECO:0000259" key="1">
    <source>
        <dbReference type="Pfam" id="PF15657"/>
    </source>
</evidence>
<gene>
    <name evidence="2" type="ORF">J2Z48_003200</name>
</gene>
<evidence type="ECO:0000313" key="3">
    <source>
        <dbReference type="Proteomes" id="UP001238450"/>
    </source>
</evidence>
<name>A0AAJ1WVF2_9BACL</name>
<dbReference type="InterPro" id="IPR036844">
    <property type="entry name" value="Hint_dom_sf"/>
</dbReference>
<keyword evidence="3" id="KW-1185">Reference proteome</keyword>
<dbReference type="RefSeq" id="WP_307255002.1">
    <property type="nucleotide sequence ID" value="NZ_JAUSUV010000028.1"/>
</dbReference>
<organism evidence="2 3">
    <name type="scientific">Croceifilum oryzae</name>
    <dbReference type="NCBI Taxonomy" id="1553429"/>
    <lineage>
        <taxon>Bacteria</taxon>
        <taxon>Bacillati</taxon>
        <taxon>Bacillota</taxon>
        <taxon>Bacilli</taxon>
        <taxon>Bacillales</taxon>
        <taxon>Thermoactinomycetaceae</taxon>
        <taxon>Croceifilum</taxon>
    </lineage>
</organism>
<dbReference type="EMBL" id="JAUSUV010000028">
    <property type="protein sequence ID" value="MDQ0418976.1"/>
    <property type="molecule type" value="Genomic_DNA"/>
</dbReference>
<feature type="non-terminal residue" evidence="2">
    <location>
        <position position="1"/>
    </location>
</feature>
<reference evidence="2 3" key="1">
    <citation type="submission" date="2023-07" db="EMBL/GenBank/DDBJ databases">
        <title>Genomic Encyclopedia of Type Strains, Phase IV (KMG-IV): sequencing the most valuable type-strain genomes for metagenomic binning, comparative biology and taxonomic classification.</title>
        <authorList>
            <person name="Goeker M."/>
        </authorList>
    </citation>
    <scope>NUCLEOTIDE SEQUENCE [LARGE SCALE GENOMIC DNA]</scope>
    <source>
        <strain evidence="2 3">DSM 46876</strain>
    </source>
</reference>
<dbReference type="GO" id="GO:0016539">
    <property type="term" value="P:intein-mediated protein splicing"/>
    <property type="evidence" value="ECO:0007669"/>
    <property type="project" value="InterPro"/>
</dbReference>
<sequence length="237" mass="27045">AADGEKPIEDIQVGDKVLSKDEKTGKREYKKVTRLFKREVDKIYTVHVGKEKIETTAEHPFWVKGKGWVPAKGLQEGDLLEDENGKALPVEKISIKNEKTTVYNFEVEDYHTYYVSDTGIWVHNMCDLTDQVTRKQMFNQAKNDAGIPTSSSPIKQGWINVYGGGERARVYQFEGTDRHIIEHRNDKFGRGLHFHVGVPKDPNVGLFTDGTRYYNLGKIEGSGIQGHYPENKRGFRE</sequence>
<feature type="domain" description="HNH/Endo VII superfamily nuclease toxins" evidence="1">
    <location>
        <begin position="168"/>
        <end position="230"/>
    </location>
</feature>
<dbReference type="CDD" id="cd00081">
    <property type="entry name" value="Hint"/>
    <property type="match status" value="1"/>
</dbReference>
<dbReference type="Gene3D" id="2.170.16.10">
    <property type="entry name" value="Hedgehog/Intein (Hint) domain"/>
    <property type="match status" value="1"/>
</dbReference>
<accession>A0AAJ1WVF2</accession>
<dbReference type="AlphaFoldDB" id="A0AAJ1WVF2"/>
<evidence type="ECO:0000313" key="2">
    <source>
        <dbReference type="EMBL" id="MDQ0418976.1"/>
    </source>
</evidence>
<dbReference type="PROSITE" id="PS50817">
    <property type="entry name" value="INTEIN_N_TER"/>
    <property type="match status" value="1"/>
</dbReference>
<dbReference type="InterPro" id="IPR030934">
    <property type="entry name" value="Intein_C"/>
</dbReference>